<dbReference type="InterPro" id="IPR019169">
    <property type="entry name" value="Transmembrane_26"/>
</dbReference>
<keyword evidence="1" id="KW-0812">Transmembrane</keyword>
<evidence type="ECO:0000256" key="1">
    <source>
        <dbReference type="SAM" id="Phobius"/>
    </source>
</evidence>
<protein>
    <recommendedName>
        <fullName evidence="4">Transmembrane protein 26</fullName>
    </recommendedName>
</protein>
<sequence length="162" mass="18772">MNMFDILRAVLVRLVLLVHSLLVIWLTTSITKRRVLWLLAAADVGIILEGFVTIFYKKAKEWKWFCPCFFFYMLGTVPSIWLLEIHRMDEYVRNKHSYNLSITQSENTTSNGNKQVLEAIQGFYNNQTFISSGLSGRCRNISGIVLYNKLLVCNYFTTSTIL</sequence>
<gene>
    <name evidence="2" type="ORF">CHS0354_033165</name>
</gene>
<evidence type="ECO:0008006" key="4">
    <source>
        <dbReference type="Google" id="ProtNLM"/>
    </source>
</evidence>
<keyword evidence="1" id="KW-1133">Transmembrane helix</keyword>
<feature type="transmembrane region" description="Helical" evidence="1">
    <location>
        <begin position="6"/>
        <end position="28"/>
    </location>
</feature>
<dbReference type="Pfam" id="PF09772">
    <property type="entry name" value="Tmem26"/>
    <property type="match status" value="1"/>
</dbReference>
<feature type="transmembrane region" description="Helical" evidence="1">
    <location>
        <begin position="62"/>
        <end position="83"/>
    </location>
</feature>
<keyword evidence="3" id="KW-1185">Reference proteome</keyword>
<reference evidence="2" key="2">
    <citation type="journal article" date="2021" name="Genome Biol. Evol.">
        <title>Developing a high-quality reference genome for a parasitic bivalve with doubly uniparental inheritance (Bivalvia: Unionida).</title>
        <authorList>
            <person name="Smith C.H."/>
        </authorList>
    </citation>
    <scope>NUCLEOTIDE SEQUENCE</scope>
    <source>
        <strain evidence="2">CHS0354</strain>
        <tissue evidence="2">Mantle</tissue>
    </source>
</reference>
<dbReference type="Proteomes" id="UP001195483">
    <property type="component" value="Unassembled WGS sequence"/>
</dbReference>
<comment type="caution">
    <text evidence="2">The sequence shown here is derived from an EMBL/GenBank/DDBJ whole genome shotgun (WGS) entry which is preliminary data.</text>
</comment>
<dbReference type="AlphaFoldDB" id="A0AAE0S6A2"/>
<evidence type="ECO:0000313" key="2">
    <source>
        <dbReference type="EMBL" id="KAK3586038.1"/>
    </source>
</evidence>
<keyword evidence="1" id="KW-0472">Membrane</keyword>
<dbReference type="PANTHER" id="PTHR22168:SF3">
    <property type="entry name" value="TRANSMEMBRANE PROTEIN 26"/>
    <property type="match status" value="1"/>
</dbReference>
<accession>A0AAE0S6A2</accession>
<dbReference type="EMBL" id="JAEAOA010001951">
    <property type="protein sequence ID" value="KAK3586038.1"/>
    <property type="molecule type" value="Genomic_DNA"/>
</dbReference>
<proteinExistence type="predicted"/>
<name>A0AAE0S6A2_9BIVA</name>
<feature type="transmembrane region" description="Helical" evidence="1">
    <location>
        <begin position="35"/>
        <end position="56"/>
    </location>
</feature>
<reference evidence="2" key="1">
    <citation type="journal article" date="2021" name="Genome Biol. Evol.">
        <title>A High-Quality Reference Genome for a Parasitic Bivalve with Doubly Uniparental Inheritance (Bivalvia: Unionida).</title>
        <authorList>
            <person name="Smith C.H."/>
        </authorList>
    </citation>
    <scope>NUCLEOTIDE SEQUENCE</scope>
    <source>
        <strain evidence="2">CHS0354</strain>
    </source>
</reference>
<organism evidence="2 3">
    <name type="scientific">Potamilus streckersoni</name>
    <dbReference type="NCBI Taxonomy" id="2493646"/>
    <lineage>
        <taxon>Eukaryota</taxon>
        <taxon>Metazoa</taxon>
        <taxon>Spiralia</taxon>
        <taxon>Lophotrochozoa</taxon>
        <taxon>Mollusca</taxon>
        <taxon>Bivalvia</taxon>
        <taxon>Autobranchia</taxon>
        <taxon>Heteroconchia</taxon>
        <taxon>Palaeoheterodonta</taxon>
        <taxon>Unionida</taxon>
        <taxon>Unionoidea</taxon>
        <taxon>Unionidae</taxon>
        <taxon>Ambleminae</taxon>
        <taxon>Lampsilini</taxon>
        <taxon>Potamilus</taxon>
    </lineage>
</organism>
<evidence type="ECO:0000313" key="3">
    <source>
        <dbReference type="Proteomes" id="UP001195483"/>
    </source>
</evidence>
<dbReference type="PANTHER" id="PTHR22168">
    <property type="entry name" value="TMEM26 PROTEIN"/>
    <property type="match status" value="1"/>
</dbReference>
<reference evidence="2" key="3">
    <citation type="submission" date="2023-05" db="EMBL/GenBank/DDBJ databases">
        <authorList>
            <person name="Smith C.H."/>
        </authorList>
    </citation>
    <scope>NUCLEOTIDE SEQUENCE</scope>
    <source>
        <strain evidence="2">CHS0354</strain>
        <tissue evidence="2">Mantle</tissue>
    </source>
</reference>